<evidence type="ECO:0000256" key="4">
    <source>
        <dbReference type="ARBA" id="ARBA00022729"/>
    </source>
</evidence>
<dbReference type="PANTHER" id="PTHR47245">
    <property type="entry name" value="PEPTIDYLPROLYL ISOMERASE"/>
    <property type="match status" value="1"/>
</dbReference>
<evidence type="ECO:0000313" key="9">
    <source>
        <dbReference type="EMBL" id="PZF78955.1"/>
    </source>
</evidence>
<evidence type="ECO:0000256" key="1">
    <source>
        <dbReference type="ARBA" id="ARBA00000971"/>
    </source>
</evidence>
<dbReference type="Pfam" id="PF13145">
    <property type="entry name" value="Rotamase_2"/>
    <property type="match status" value="1"/>
</dbReference>
<dbReference type="InterPro" id="IPR000297">
    <property type="entry name" value="PPIase_PpiC"/>
</dbReference>
<keyword evidence="4" id="KW-0732">Signal</keyword>
<name>A0A2W2AUN1_9HYPH</name>
<evidence type="ECO:0000256" key="5">
    <source>
        <dbReference type="ARBA" id="ARBA00023110"/>
    </source>
</evidence>
<dbReference type="EMBL" id="QKVK01000001">
    <property type="protein sequence ID" value="PZF78955.1"/>
    <property type="molecule type" value="Genomic_DNA"/>
</dbReference>
<reference evidence="10" key="1">
    <citation type="submission" date="2018-06" db="EMBL/GenBank/DDBJ databases">
        <title>Aestuariibacter litoralis strain KCTC 52945T.</title>
        <authorList>
            <person name="Li X."/>
            <person name="Salam N."/>
            <person name="Li J.-L."/>
            <person name="Chen Y.-M."/>
            <person name="Yang Z.-W."/>
            <person name="Zhang L.-Y."/>
            <person name="Han M.-X."/>
            <person name="Xiao M."/>
            <person name="Li W.-J."/>
        </authorList>
    </citation>
    <scope>NUCLEOTIDE SEQUENCE [LARGE SCALE GENOMIC DNA]</scope>
    <source>
        <strain evidence="10">KCTC 52945</strain>
    </source>
</reference>
<gene>
    <name evidence="9" type="ORF">DK847_00135</name>
</gene>
<evidence type="ECO:0000256" key="7">
    <source>
        <dbReference type="PROSITE-ProRule" id="PRU00278"/>
    </source>
</evidence>
<dbReference type="InterPro" id="IPR050245">
    <property type="entry name" value="PrsA_foldase"/>
</dbReference>
<evidence type="ECO:0000256" key="3">
    <source>
        <dbReference type="ARBA" id="ARBA00013194"/>
    </source>
</evidence>
<keyword evidence="5 7" id="KW-0697">Rotamase</keyword>
<organism evidence="9 10">
    <name type="scientific">Aestuariivirga litoralis</name>
    <dbReference type="NCBI Taxonomy" id="2650924"/>
    <lineage>
        <taxon>Bacteria</taxon>
        <taxon>Pseudomonadati</taxon>
        <taxon>Pseudomonadota</taxon>
        <taxon>Alphaproteobacteria</taxon>
        <taxon>Hyphomicrobiales</taxon>
        <taxon>Aestuariivirgaceae</taxon>
        <taxon>Aestuariivirga</taxon>
    </lineage>
</organism>
<dbReference type="AlphaFoldDB" id="A0A2W2AUN1"/>
<evidence type="ECO:0000313" key="10">
    <source>
        <dbReference type="Proteomes" id="UP000248795"/>
    </source>
</evidence>
<comment type="caution">
    <text evidence="9">The sequence shown here is derived from an EMBL/GenBank/DDBJ whole genome shotgun (WGS) entry which is preliminary data.</text>
</comment>
<dbReference type="GO" id="GO:0003755">
    <property type="term" value="F:peptidyl-prolyl cis-trans isomerase activity"/>
    <property type="evidence" value="ECO:0007669"/>
    <property type="project" value="UniProtKB-KW"/>
</dbReference>
<proteinExistence type="inferred from homology"/>
<sequence length="278" mass="30718">MREPLVHFLLLAALVFAAYGLVTGQQSATGTIDVTQAKIEQLAGLFAKTWQRPPTAEELKGLIDDYVKEEVYVREALRMGLDANDAVIRKRLRLKMEFLNSAEAEASPPTEAQLQAYLDSHPDTFRQAPRVSFEQVYINPQKHEPDASAAAKALLGPLRKDANYAATAGDPTLLPAAMPLTDQRGIAEVFGDDFAAEVTNIVPGQWQGPITSDIGLHLVKVNERVPGSLPALKDIRPAVEREWMNDHRNVVEQQRFDDLLKRYKVIVEPLSADGSPSK</sequence>
<feature type="domain" description="PpiC" evidence="8">
    <location>
        <begin position="128"/>
        <end position="223"/>
    </location>
</feature>
<evidence type="ECO:0000256" key="6">
    <source>
        <dbReference type="ARBA" id="ARBA00023235"/>
    </source>
</evidence>
<comment type="catalytic activity">
    <reaction evidence="1">
        <text>[protein]-peptidylproline (omega=180) = [protein]-peptidylproline (omega=0)</text>
        <dbReference type="Rhea" id="RHEA:16237"/>
        <dbReference type="Rhea" id="RHEA-COMP:10747"/>
        <dbReference type="Rhea" id="RHEA-COMP:10748"/>
        <dbReference type="ChEBI" id="CHEBI:83833"/>
        <dbReference type="ChEBI" id="CHEBI:83834"/>
        <dbReference type="EC" id="5.2.1.8"/>
    </reaction>
</comment>
<keyword evidence="6 7" id="KW-0413">Isomerase</keyword>
<keyword evidence="10" id="KW-1185">Reference proteome</keyword>
<dbReference type="PROSITE" id="PS50198">
    <property type="entry name" value="PPIC_PPIASE_2"/>
    <property type="match status" value="1"/>
</dbReference>
<comment type="similarity">
    <text evidence="2">Belongs to the PpiC/parvulin rotamase family.</text>
</comment>
<dbReference type="PANTHER" id="PTHR47245:SF1">
    <property type="entry name" value="FOLDASE PROTEIN PRSA"/>
    <property type="match status" value="1"/>
</dbReference>
<evidence type="ECO:0000259" key="8">
    <source>
        <dbReference type="PROSITE" id="PS50198"/>
    </source>
</evidence>
<accession>A0A2W2AUN1</accession>
<dbReference type="Proteomes" id="UP000248795">
    <property type="component" value="Unassembled WGS sequence"/>
</dbReference>
<protein>
    <recommendedName>
        <fullName evidence="3">peptidylprolyl isomerase</fullName>
        <ecNumber evidence="3">5.2.1.8</ecNumber>
    </recommendedName>
</protein>
<dbReference type="EC" id="5.2.1.8" evidence="3"/>
<evidence type="ECO:0000256" key="2">
    <source>
        <dbReference type="ARBA" id="ARBA00007656"/>
    </source>
</evidence>